<accession>A0A9W9PK30</accession>
<sequence length="208" mass="22666">MGTPDSAPTQIVGTGRPDQAAKTGESLEGPGEAWRKPENRMQWGNPGNWRFTESPNGLVDLCPATVEAGEFVEFDRMISRITEELTISSASSGGLPSDTGKWSDEDSEQITFSRNLVCRPEKAFRENIGRITKPQAMLGHIPAITFWIEPGDSSANCGLNVPHSEFQVPRGGYLGTGKLDPDEFLVSVARVDLDIDVCGMECRVQHMA</sequence>
<evidence type="ECO:0000313" key="3">
    <source>
        <dbReference type="Proteomes" id="UP001150941"/>
    </source>
</evidence>
<proteinExistence type="predicted"/>
<evidence type="ECO:0000313" key="2">
    <source>
        <dbReference type="EMBL" id="KAJ5248861.1"/>
    </source>
</evidence>
<dbReference type="RefSeq" id="XP_058335640.1">
    <property type="nucleotide sequence ID" value="XM_058469609.1"/>
</dbReference>
<feature type="region of interest" description="Disordered" evidence="1">
    <location>
        <begin position="1"/>
        <end position="41"/>
    </location>
</feature>
<dbReference type="AlphaFoldDB" id="A0A9W9PK30"/>
<keyword evidence="3" id="KW-1185">Reference proteome</keyword>
<feature type="compositionally biased region" description="Polar residues" evidence="1">
    <location>
        <begin position="1"/>
        <end position="12"/>
    </location>
</feature>
<dbReference type="GeneID" id="83196912"/>
<evidence type="ECO:0000256" key="1">
    <source>
        <dbReference type="SAM" id="MobiDB-lite"/>
    </source>
</evidence>
<reference evidence="2" key="1">
    <citation type="submission" date="2022-11" db="EMBL/GenBank/DDBJ databases">
        <authorList>
            <person name="Petersen C."/>
        </authorList>
    </citation>
    <scope>NUCLEOTIDE SEQUENCE</scope>
    <source>
        <strain evidence="2">IBT 19713</strain>
    </source>
</reference>
<gene>
    <name evidence="2" type="ORF">N7468_000312</name>
</gene>
<reference evidence="2" key="2">
    <citation type="journal article" date="2023" name="IMA Fungus">
        <title>Comparative genomic study of the Penicillium genus elucidates a diverse pangenome and 15 lateral gene transfer events.</title>
        <authorList>
            <person name="Petersen C."/>
            <person name="Sorensen T."/>
            <person name="Nielsen M.R."/>
            <person name="Sondergaard T.E."/>
            <person name="Sorensen J.L."/>
            <person name="Fitzpatrick D.A."/>
            <person name="Frisvad J.C."/>
            <person name="Nielsen K.L."/>
        </authorList>
    </citation>
    <scope>NUCLEOTIDE SEQUENCE</scope>
    <source>
        <strain evidence="2">IBT 19713</strain>
    </source>
</reference>
<dbReference type="EMBL" id="JAPQKS010000001">
    <property type="protein sequence ID" value="KAJ5248861.1"/>
    <property type="molecule type" value="Genomic_DNA"/>
</dbReference>
<name>A0A9W9PK30_9EURO</name>
<dbReference type="Proteomes" id="UP001150941">
    <property type="component" value="Unassembled WGS sequence"/>
</dbReference>
<protein>
    <submittedName>
        <fullName evidence="2">Uncharacterized protein</fullName>
    </submittedName>
</protein>
<comment type="caution">
    <text evidence="2">The sequence shown here is derived from an EMBL/GenBank/DDBJ whole genome shotgun (WGS) entry which is preliminary data.</text>
</comment>
<organism evidence="2 3">
    <name type="scientific">Penicillium chermesinum</name>
    <dbReference type="NCBI Taxonomy" id="63820"/>
    <lineage>
        <taxon>Eukaryota</taxon>
        <taxon>Fungi</taxon>
        <taxon>Dikarya</taxon>
        <taxon>Ascomycota</taxon>
        <taxon>Pezizomycotina</taxon>
        <taxon>Eurotiomycetes</taxon>
        <taxon>Eurotiomycetidae</taxon>
        <taxon>Eurotiales</taxon>
        <taxon>Aspergillaceae</taxon>
        <taxon>Penicillium</taxon>
    </lineage>
</organism>